<dbReference type="Gene3D" id="3.20.20.80">
    <property type="entry name" value="Glycosidases"/>
    <property type="match status" value="1"/>
</dbReference>
<dbReference type="Pfam" id="PF02836">
    <property type="entry name" value="Glyco_hydro_2_C"/>
    <property type="match status" value="1"/>
</dbReference>
<feature type="domain" description="Glycoside hydrolase family 2 catalytic" evidence="1">
    <location>
        <begin position="115"/>
        <end position="256"/>
    </location>
</feature>
<sequence>MEVNQPEKTVDAAIGIILREPSAQQLELWLPESNAGDLSKIDITIETPDGQARHSIDTATMVGPERLRIDWPAGLPRMWWEIDQPQLYRLMGRIEAGEQAIALDHTFGLRWWSTEEGQIRLNGHPFYARGCIRGITAHDHPNLTGLTDQAADEKNIRAVRDFGFNYVRWHSTIPSETYLDAADRLGLAVQVELGFKYKNDGFHFDQALWERTIRRISRHPSVAVYCLGNEIREAGKFPEIQAMIEQARQWDPAPMVMDNCGWGQPDRPSPDVYCQHVAYFFPYGDHADMFDRIQGFELEGFCQTPPAAPGEAGSVERPLRPVMAHEVCHYIAMRDLDQLEQKWRRWHDQVQPDPDHSAAELPWWINRLRELYREKGIDQDEPELRRASQRFQGLAQRHVLESIRLNPVLQGYQMLQMSDCWKYENTNGLLDAFDDPIHWNASDFARFNGDTALLVRFGPERSYKAGSTVRLPAYLSHYGKQPLRAATMQATLRGGEQVLAQCDFGPFESLAPGERHDLGEAVLTVPAGADAQEAELTLTLKDQAGEAVSNRWKVWILPVRGEQPMAMQDPRIIRELTPQTLEAIAGGEHRLWLYRPDHLFDETQPRPAMDFTGRRELMKGVIWDRGDNLGAVVREHPAIGALPHDGVADWQIAPLLHLGAKINLDSFPVPIRPIVLGVDRPVRDRMEVAKFGKKDFDPAHTCRRWGWLFELAIGKGRLLVCGLNLDATSTAGQFLLENMLSYLDNPVGEPSAELDANTLRAYLTEQASTQLPGEPPMTLFWLRDKDPVETTLFWQELGITLR</sequence>
<proteinExistence type="predicted"/>
<organism evidence="2 3">
    <name type="scientific">Natronomicrosphaera hydrolytica</name>
    <dbReference type="NCBI Taxonomy" id="3242702"/>
    <lineage>
        <taxon>Bacteria</taxon>
        <taxon>Pseudomonadati</taxon>
        <taxon>Planctomycetota</taxon>
        <taxon>Phycisphaerae</taxon>
        <taxon>Phycisphaerales</taxon>
        <taxon>Phycisphaeraceae</taxon>
        <taxon>Natronomicrosphaera</taxon>
    </lineage>
</organism>
<dbReference type="InterPro" id="IPR006103">
    <property type="entry name" value="Glyco_hydro_2_cat"/>
</dbReference>
<dbReference type="PANTHER" id="PTHR42732">
    <property type="entry name" value="BETA-GALACTOSIDASE"/>
    <property type="match status" value="1"/>
</dbReference>
<dbReference type="Proteomes" id="UP001575105">
    <property type="component" value="Unassembled WGS sequence"/>
</dbReference>
<dbReference type="InterPro" id="IPR017853">
    <property type="entry name" value="GH"/>
</dbReference>
<dbReference type="PANTHER" id="PTHR42732:SF1">
    <property type="entry name" value="BETA-MANNOSIDASE"/>
    <property type="match status" value="1"/>
</dbReference>
<evidence type="ECO:0000313" key="3">
    <source>
        <dbReference type="Proteomes" id="UP001575105"/>
    </source>
</evidence>
<dbReference type="RefSeq" id="WP_425347312.1">
    <property type="nucleotide sequence ID" value="NZ_JBGUBD010000020.1"/>
</dbReference>
<reference evidence="2 3" key="1">
    <citation type="submission" date="2024-08" db="EMBL/GenBank/DDBJ databases">
        <title>Whole-genome sequencing of halo(alkali)philic microorganisms from hypersaline lakes.</title>
        <authorList>
            <person name="Sorokin D.Y."/>
            <person name="Merkel A.Y."/>
            <person name="Messina E."/>
            <person name="Yakimov M."/>
        </authorList>
    </citation>
    <scope>NUCLEOTIDE SEQUENCE [LARGE SCALE GENOMIC DNA]</scope>
    <source>
        <strain evidence="2 3">AB-hyl4</strain>
    </source>
</reference>
<accession>A0ABV4U9V9</accession>
<keyword evidence="3" id="KW-1185">Reference proteome</keyword>
<dbReference type="EMBL" id="JBGUBD010000020">
    <property type="protein sequence ID" value="MFA9480392.1"/>
    <property type="molecule type" value="Genomic_DNA"/>
</dbReference>
<comment type="caution">
    <text evidence="2">The sequence shown here is derived from an EMBL/GenBank/DDBJ whole genome shotgun (WGS) entry which is preliminary data.</text>
</comment>
<name>A0ABV4U9V9_9BACT</name>
<keyword evidence="2" id="KW-0378">Hydrolase</keyword>
<dbReference type="InterPro" id="IPR051913">
    <property type="entry name" value="GH2_Domain-Containing"/>
</dbReference>
<protein>
    <submittedName>
        <fullName evidence="2">Glycoside hydrolase family 2 TIM barrel-domain containing protein</fullName>
    </submittedName>
</protein>
<gene>
    <name evidence="2" type="ORF">ACERK3_19150</name>
</gene>
<dbReference type="SUPFAM" id="SSF51445">
    <property type="entry name" value="(Trans)glycosidases"/>
    <property type="match status" value="1"/>
</dbReference>
<evidence type="ECO:0000313" key="2">
    <source>
        <dbReference type="EMBL" id="MFA9480392.1"/>
    </source>
</evidence>
<dbReference type="GO" id="GO:0016787">
    <property type="term" value="F:hydrolase activity"/>
    <property type="evidence" value="ECO:0007669"/>
    <property type="project" value="UniProtKB-KW"/>
</dbReference>
<evidence type="ECO:0000259" key="1">
    <source>
        <dbReference type="Pfam" id="PF02836"/>
    </source>
</evidence>